<dbReference type="EMBL" id="JANPWB010000014">
    <property type="protein sequence ID" value="KAJ1098158.1"/>
    <property type="molecule type" value="Genomic_DNA"/>
</dbReference>
<accession>A0AAV7MAK5</accession>
<dbReference type="AlphaFoldDB" id="A0AAV7MAK5"/>
<proteinExistence type="predicted"/>
<evidence type="ECO:0000313" key="1">
    <source>
        <dbReference type="EMBL" id="KAJ1098158.1"/>
    </source>
</evidence>
<evidence type="ECO:0000313" key="2">
    <source>
        <dbReference type="Proteomes" id="UP001066276"/>
    </source>
</evidence>
<comment type="caution">
    <text evidence="1">The sequence shown here is derived from an EMBL/GenBank/DDBJ whole genome shotgun (WGS) entry which is preliminary data.</text>
</comment>
<name>A0AAV7MAK5_PLEWA</name>
<keyword evidence="2" id="KW-1185">Reference proteome</keyword>
<dbReference type="Proteomes" id="UP001066276">
    <property type="component" value="Chromosome 10"/>
</dbReference>
<sequence>MSRGGPSMVQCTDRPLQGQWCILQSPGEPQRVLMICTGTRVRDRNHPTVCLCILVLPSGQEADCTGLVVHQTSTGVVAVAGCRAGQDSGAVLEPNRGPALVLLREDPERAACTVQ</sequence>
<reference evidence="1" key="1">
    <citation type="journal article" date="2022" name="bioRxiv">
        <title>Sequencing and chromosome-scale assembly of the giantPleurodeles waltlgenome.</title>
        <authorList>
            <person name="Brown T."/>
            <person name="Elewa A."/>
            <person name="Iarovenko S."/>
            <person name="Subramanian E."/>
            <person name="Araus A.J."/>
            <person name="Petzold A."/>
            <person name="Susuki M."/>
            <person name="Suzuki K.-i.T."/>
            <person name="Hayashi T."/>
            <person name="Toyoda A."/>
            <person name="Oliveira C."/>
            <person name="Osipova E."/>
            <person name="Leigh N.D."/>
            <person name="Simon A."/>
            <person name="Yun M.H."/>
        </authorList>
    </citation>
    <scope>NUCLEOTIDE SEQUENCE</scope>
    <source>
        <strain evidence="1">20211129_DDA</strain>
        <tissue evidence="1">Liver</tissue>
    </source>
</reference>
<organism evidence="1 2">
    <name type="scientific">Pleurodeles waltl</name>
    <name type="common">Iberian ribbed newt</name>
    <dbReference type="NCBI Taxonomy" id="8319"/>
    <lineage>
        <taxon>Eukaryota</taxon>
        <taxon>Metazoa</taxon>
        <taxon>Chordata</taxon>
        <taxon>Craniata</taxon>
        <taxon>Vertebrata</taxon>
        <taxon>Euteleostomi</taxon>
        <taxon>Amphibia</taxon>
        <taxon>Batrachia</taxon>
        <taxon>Caudata</taxon>
        <taxon>Salamandroidea</taxon>
        <taxon>Salamandridae</taxon>
        <taxon>Pleurodelinae</taxon>
        <taxon>Pleurodeles</taxon>
    </lineage>
</organism>
<gene>
    <name evidence="1" type="ORF">NDU88_003274</name>
</gene>
<protein>
    <submittedName>
        <fullName evidence="1">Uncharacterized protein</fullName>
    </submittedName>
</protein>